<keyword evidence="3" id="KW-0812">Transmembrane</keyword>
<accession>A0A380TAS4</accession>
<dbReference type="Pfam" id="PF17200">
    <property type="entry name" value="sCache_2"/>
    <property type="match status" value="1"/>
</dbReference>
<keyword evidence="4" id="KW-1133">Transmembrane helix</keyword>
<evidence type="ECO:0000313" key="8">
    <source>
        <dbReference type="EMBL" id="SUS04245.1"/>
    </source>
</evidence>
<dbReference type="GO" id="GO:0005886">
    <property type="term" value="C:plasma membrane"/>
    <property type="evidence" value="ECO:0007669"/>
    <property type="project" value="UniProtKB-SubCell"/>
</dbReference>
<evidence type="ECO:0000256" key="1">
    <source>
        <dbReference type="ARBA" id="ARBA00004651"/>
    </source>
</evidence>
<dbReference type="InterPro" id="IPR033480">
    <property type="entry name" value="sCache_2"/>
</dbReference>
<evidence type="ECO:0000259" key="7">
    <source>
        <dbReference type="Pfam" id="PF17200"/>
    </source>
</evidence>
<protein>
    <submittedName>
        <fullName evidence="8">Single Cache domain 2-containing protein</fullName>
    </submittedName>
</protein>
<proteinExistence type="predicted"/>
<evidence type="ECO:0000256" key="6">
    <source>
        <dbReference type="SAM" id="MobiDB-lite"/>
    </source>
</evidence>
<keyword evidence="2" id="KW-1003">Cell membrane</keyword>
<evidence type="ECO:0000256" key="2">
    <source>
        <dbReference type="ARBA" id="ARBA00022475"/>
    </source>
</evidence>
<evidence type="ECO:0000256" key="3">
    <source>
        <dbReference type="ARBA" id="ARBA00022692"/>
    </source>
</evidence>
<dbReference type="Gene3D" id="3.30.450.20">
    <property type="entry name" value="PAS domain"/>
    <property type="match status" value="1"/>
</dbReference>
<dbReference type="AlphaFoldDB" id="A0A380TAS4"/>
<evidence type="ECO:0000256" key="5">
    <source>
        <dbReference type="ARBA" id="ARBA00023136"/>
    </source>
</evidence>
<keyword evidence="5" id="KW-0472">Membrane</keyword>
<reference evidence="8" key="1">
    <citation type="submission" date="2018-07" db="EMBL/GenBank/DDBJ databases">
        <authorList>
            <person name="Quirk P.G."/>
            <person name="Krulwich T.A."/>
        </authorList>
    </citation>
    <scope>NUCLEOTIDE SEQUENCE</scope>
</reference>
<comment type="subcellular location">
    <subcellularLocation>
        <location evidence="1">Cell membrane</location>
        <topology evidence="1">Multi-pass membrane protein</topology>
    </subcellularLocation>
</comment>
<evidence type="ECO:0000256" key="4">
    <source>
        <dbReference type="ARBA" id="ARBA00022989"/>
    </source>
</evidence>
<organism evidence="8">
    <name type="scientific">metagenome</name>
    <dbReference type="NCBI Taxonomy" id="256318"/>
    <lineage>
        <taxon>unclassified sequences</taxon>
        <taxon>metagenomes</taxon>
    </lineage>
</organism>
<feature type="domain" description="Single Cache" evidence="7">
    <location>
        <begin position="31"/>
        <end position="152"/>
    </location>
</feature>
<sequence length="171" mass="18791">MMLKYLSAPLVGIFCLLLVAPTLAGERGGPEEAKAMALHAANALRSLGTYAAFEAFQSPGPPFHDRDLYIFVLNRDGIVQAHGSEPEMAGENRLDYKDSKGRTFVREIVAMPDQGWVNYLYNDPLTGKVLPKQTYVVRVGDYVVCVGAYSEESESEAPPPARQPSRSLKSR</sequence>
<dbReference type="EMBL" id="UIDG01000030">
    <property type="protein sequence ID" value="SUS04245.1"/>
    <property type="molecule type" value="Genomic_DNA"/>
</dbReference>
<name>A0A380TAS4_9ZZZZ</name>
<feature type="region of interest" description="Disordered" evidence="6">
    <location>
        <begin position="151"/>
        <end position="171"/>
    </location>
</feature>
<gene>
    <name evidence="8" type="ORF">DF3PB_1250004</name>
</gene>